<evidence type="ECO:0000256" key="6">
    <source>
        <dbReference type="RuleBase" id="RU003345"/>
    </source>
</evidence>
<dbReference type="PIRSF" id="PIRSF036492">
    <property type="entry name" value="ALDH"/>
    <property type="match status" value="1"/>
</dbReference>
<evidence type="ECO:0000256" key="3">
    <source>
        <dbReference type="PIRNR" id="PIRNR036492"/>
    </source>
</evidence>
<comment type="similarity">
    <text evidence="1 3 6">Belongs to the aldehyde dehydrogenase family.</text>
</comment>
<sequence>MTTPSTTTEMSAAAVAEVAAQARAAADKLAHTTLAERLAAVKAISAYVLEHKEDIADAVCRETRKTRTDALVSEVMGVLDNFEWLLHRAPKILADQKVPTPIALLGKKSRIYHQPLGVVLVISPWNYPLHIGITSIVAAFVCGNAVLFKPSEVTPLQGLFERIFAAAPLLAQSVFVCYGGGETAQRLIDTQPAKIFFTGSARTGKRILAQAAEKLIPVDLELGGKDAAIVFDSANLDRAVAGVMWGALTNAGQSCSSLERIYVQAGVYDEFVRRLSAAVNGLVLNYGDSGDADIGGITAAFQMDIIRRHVADARAKGATQHTGGDVLAASEHIFQPTVLTNLHENMLLMQEETFGPLLPVLKFDTEEEAVALANHSEFGLAASVWGGDKAQLERVTRRLVCGAVSVNNAMITEGNPNLPFGGTKASGHGRQKGAEGLLGYTRSKAVLYDGNSGKIEANWYPYTQKKYHLFADLIDTLFGKSGIARLLGLIKTGTALEGEAKKPRG</sequence>
<dbReference type="InterPro" id="IPR012394">
    <property type="entry name" value="Aldehyde_DH_NAD(P)"/>
</dbReference>
<proteinExistence type="inferred from homology"/>
<dbReference type="Pfam" id="PF00171">
    <property type="entry name" value="Aldedh"/>
    <property type="match status" value="1"/>
</dbReference>
<evidence type="ECO:0000313" key="8">
    <source>
        <dbReference type="EMBL" id="QRQ82395.1"/>
    </source>
</evidence>
<dbReference type="Gene3D" id="3.40.605.10">
    <property type="entry name" value="Aldehyde Dehydrogenase, Chain A, domain 1"/>
    <property type="match status" value="1"/>
</dbReference>
<keyword evidence="2 3" id="KW-0560">Oxidoreductase</keyword>
<keyword evidence="9" id="KW-1185">Reference proteome</keyword>
<dbReference type="InterPro" id="IPR016161">
    <property type="entry name" value="Ald_DH/histidinol_DH"/>
</dbReference>
<dbReference type="Proteomes" id="UP000653156">
    <property type="component" value="Chromosome"/>
</dbReference>
<dbReference type="KEGG" id="ptes:JQU52_03010"/>
<dbReference type="InterPro" id="IPR016163">
    <property type="entry name" value="Ald_DH_C"/>
</dbReference>
<dbReference type="InterPro" id="IPR015590">
    <property type="entry name" value="Aldehyde_DH_dom"/>
</dbReference>
<evidence type="ECO:0000256" key="2">
    <source>
        <dbReference type="ARBA" id="ARBA00023002"/>
    </source>
</evidence>
<dbReference type="FunFam" id="3.40.309.10:FF:000009">
    <property type="entry name" value="Aldehyde dehydrogenase A"/>
    <property type="match status" value="1"/>
</dbReference>
<dbReference type="EMBL" id="CP069798">
    <property type="protein sequence ID" value="QRQ82395.1"/>
    <property type="molecule type" value="Genomic_DNA"/>
</dbReference>
<feature type="domain" description="Aldehyde dehydrogenase" evidence="7">
    <location>
        <begin position="6"/>
        <end position="446"/>
    </location>
</feature>
<dbReference type="InterPro" id="IPR029510">
    <property type="entry name" value="Ald_DH_CS_GLU"/>
</dbReference>
<dbReference type="Gene3D" id="3.40.309.10">
    <property type="entry name" value="Aldehyde Dehydrogenase, Chain A, domain 2"/>
    <property type="match status" value="1"/>
</dbReference>
<dbReference type="GO" id="GO:0016620">
    <property type="term" value="F:oxidoreductase activity, acting on the aldehyde or oxo group of donors, NAD or NADP as acceptor"/>
    <property type="evidence" value="ECO:0007669"/>
    <property type="project" value="InterPro"/>
</dbReference>
<feature type="active site" evidence="4 5">
    <location>
        <position position="221"/>
    </location>
</feature>
<evidence type="ECO:0000259" key="7">
    <source>
        <dbReference type="Pfam" id="PF00171"/>
    </source>
</evidence>
<name>A0A892ZG09_9NEIS</name>
<dbReference type="AlphaFoldDB" id="A0A892ZG09"/>
<gene>
    <name evidence="8" type="ORF">JQU52_03010</name>
</gene>
<evidence type="ECO:0000313" key="9">
    <source>
        <dbReference type="Proteomes" id="UP000653156"/>
    </source>
</evidence>
<dbReference type="PANTHER" id="PTHR11699">
    <property type="entry name" value="ALDEHYDE DEHYDROGENASE-RELATED"/>
    <property type="match status" value="1"/>
</dbReference>
<dbReference type="GO" id="GO:0006081">
    <property type="term" value="P:aldehyde metabolic process"/>
    <property type="evidence" value="ECO:0007669"/>
    <property type="project" value="InterPro"/>
</dbReference>
<organism evidence="8 9">
    <name type="scientific">Paralysiella testudinis</name>
    <dbReference type="NCBI Taxonomy" id="2809020"/>
    <lineage>
        <taxon>Bacteria</taxon>
        <taxon>Pseudomonadati</taxon>
        <taxon>Pseudomonadota</taxon>
        <taxon>Betaproteobacteria</taxon>
        <taxon>Neisseriales</taxon>
        <taxon>Neisseriaceae</taxon>
        <taxon>Paralysiella</taxon>
    </lineage>
</organism>
<dbReference type="InterPro" id="IPR016162">
    <property type="entry name" value="Ald_DH_N"/>
</dbReference>
<dbReference type="PROSITE" id="PS00687">
    <property type="entry name" value="ALDEHYDE_DEHYDR_GLU"/>
    <property type="match status" value="1"/>
</dbReference>
<reference evidence="8" key="1">
    <citation type="submission" date="2021-02" db="EMBL/GenBank/DDBJ databases">
        <title>Neisseriaceae sp. 26B isolated from the cloaca of a Common Toad-headed Turtle (Mesoclemmys nasuta).</title>
        <authorList>
            <person name="Spergser J."/>
            <person name="Busse H.-J."/>
        </authorList>
    </citation>
    <scope>NUCLEOTIDE SEQUENCE</scope>
    <source>
        <strain evidence="8">26B</strain>
    </source>
</reference>
<feature type="active site" evidence="4">
    <location>
        <position position="255"/>
    </location>
</feature>
<accession>A0A892ZG09</accession>
<evidence type="ECO:0000256" key="4">
    <source>
        <dbReference type="PIRSR" id="PIRSR036492-1"/>
    </source>
</evidence>
<dbReference type="SUPFAM" id="SSF53720">
    <property type="entry name" value="ALDH-like"/>
    <property type="match status" value="1"/>
</dbReference>
<protein>
    <recommendedName>
        <fullName evidence="3">Aldehyde dehydrogenase</fullName>
    </recommendedName>
</protein>
<evidence type="ECO:0000256" key="5">
    <source>
        <dbReference type="PROSITE-ProRule" id="PRU10007"/>
    </source>
</evidence>
<dbReference type="CDD" id="cd07099">
    <property type="entry name" value="ALDH_DDALDH"/>
    <property type="match status" value="1"/>
</dbReference>
<evidence type="ECO:0000256" key="1">
    <source>
        <dbReference type="ARBA" id="ARBA00009986"/>
    </source>
</evidence>